<sequence length="317" mass="36015">MTPTTKIHALNDPIHNKTKAVGRLWRMASMMDHKWTDIQVGRQAQYSIERLESLDQYCKSTSKFRSICVCILTPLPVMIMTVLIESLPLRPPPDGWAANGIFWLRLSLAGFTLTIAGMVVLRRLVPGLPFTMAKLLIIATGSAAGYTGFSGSYGGCNRLSGSTSNVDGDDSEWHHHWCNARSRVWTNPICKNFSIILAFTKNHTHNALLTIYPLFKVLNDYVPEMYQSFTIILLPSGPLTLMIVIIVLDIRQTSLEFREVQINARLVKQLLYHRHKELITIILSIARDLKPYNIVRVPQYVFGPAYRTQYQMSENSY</sequence>
<comment type="caution">
    <text evidence="2">The sequence shown here is derived from an EMBL/GenBank/DDBJ whole genome shotgun (WGS) entry which is preliminary data.</text>
</comment>
<evidence type="ECO:0000256" key="1">
    <source>
        <dbReference type="SAM" id="Phobius"/>
    </source>
</evidence>
<organism evidence="2 3">
    <name type="scientific">Phytophthora megakarya</name>
    <dbReference type="NCBI Taxonomy" id="4795"/>
    <lineage>
        <taxon>Eukaryota</taxon>
        <taxon>Sar</taxon>
        <taxon>Stramenopiles</taxon>
        <taxon>Oomycota</taxon>
        <taxon>Peronosporomycetes</taxon>
        <taxon>Peronosporales</taxon>
        <taxon>Peronosporaceae</taxon>
        <taxon>Phytophthora</taxon>
    </lineage>
</organism>
<accession>A0A225VWY9</accession>
<feature type="transmembrane region" description="Helical" evidence="1">
    <location>
        <begin position="64"/>
        <end position="84"/>
    </location>
</feature>
<keyword evidence="1" id="KW-0472">Membrane</keyword>
<name>A0A225VWY9_9STRA</name>
<protein>
    <submittedName>
        <fullName evidence="2">Uncharacterized protein</fullName>
    </submittedName>
</protein>
<keyword evidence="1" id="KW-1133">Transmembrane helix</keyword>
<dbReference type="OrthoDB" id="163585at2759"/>
<evidence type="ECO:0000313" key="2">
    <source>
        <dbReference type="EMBL" id="OWZ09865.1"/>
    </source>
</evidence>
<reference evidence="3" key="1">
    <citation type="submission" date="2017-03" db="EMBL/GenBank/DDBJ databases">
        <title>Phytopthora megakarya and P. palmivora, two closely related causual agents of cacao black pod achieved similar genome size and gene model numbers by different mechanisms.</title>
        <authorList>
            <person name="Ali S."/>
            <person name="Shao J."/>
            <person name="Larry D.J."/>
            <person name="Kronmiller B."/>
            <person name="Shen D."/>
            <person name="Strem M.D."/>
            <person name="Melnick R.L."/>
            <person name="Guiltinan M.J."/>
            <person name="Tyler B.M."/>
            <person name="Meinhardt L.W."/>
            <person name="Bailey B.A."/>
        </authorList>
    </citation>
    <scope>NUCLEOTIDE SEQUENCE [LARGE SCALE GENOMIC DNA]</scope>
    <source>
        <strain evidence="3">zdho120</strain>
    </source>
</reference>
<feature type="transmembrane region" description="Helical" evidence="1">
    <location>
        <begin position="225"/>
        <end position="248"/>
    </location>
</feature>
<proteinExistence type="predicted"/>
<dbReference type="EMBL" id="NBNE01002638">
    <property type="protein sequence ID" value="OWZ09865.1"/>
    <property type="molecule type" value="Genomic_DNA"/>
</dbReference>
<keyword evidence="3" id="KW-1185">Reference proteome</keyword>
<evidence type="ECO:0000313" key="3">
    <source>
        <dbReference type="Proteomes" id="UP000198211"/>
    </source>
</evidence>
<feature type="transmembrane region" description="Helical" evidence="1">
    <location>
        <begin position="133"/>
        <end position="153"/>
    </location>
</feature>
<gene>
    <name evidence="2" type="ORF">PHMEG_00017362</name>
</gene>
<dbReference type="Proteomes" id="UP000198211">
    <property type="component" value="Unassembled WGS sequence"/>
</dbReference>
<dbReference type="AlphaFoldDB" id="A0A225VWY9"/>
<feature type="transmembrane region" description="Helical" evidence="1">
    <location>
        <begin position="96"/>
        <end position="121"/>
    </location>
</feature>
<keyword evidence="1" id="KW-0812">Transmembrane</keyword>